<dbReference type="InterPro" id="IPR029058">
    <property type="entry name" value="AB_hydrolase_fold"/>
</dbReference>
<evidence type="ECO:0000313" key="3">
    <source>
        <dbReference type="Proteomes" id="UP000050509"/>
    </source>
</evidence>
<dbReference type="Proteomes" id="UP000050509">
    <property type="component" value="Unassembled WGS sequence"/>
</dbReference>
<evidence type="ECO:0000313" key="2">
    <source>
        <dbReference type="EMBL" id="KPV50485.1"/>
    </source>
</evidence>
<evidence type="ECO:0000259" key="1">
    <source>
        <dbReference type="Pfam" id="PF00561"/>
    </source>
</evidence>
<comment type="caution">
    <text evidence="2">The sequence shown here is derived from an EMBL/GenBank/DDBJ whole genome shotgun (WGS) entry which is preliminary data.</text>
</comment>
<feature type="non-terminal residue" evidence="2">
    <location>
        <position position="305"/>
    </location>
</feature>
<dbReference type="PANTHER" id="PTHR36837">
    <property type="entry name" value="POLY(3-HYDROXYALKANOATE) POLYMERASE SUBUNIT PHAC"/>
    <property type="match status" value="1"/>
</dbReference>
<dbReference type="Gene3D" id="3.40.50.1820">
    <property type="entry name" value="alpha/beta hydrolase"/>
    <property type="match status" value="1"/>
</dbReference>
<dbReference type="PANTHER" id="PTHR36837:SF2">
    <property type="entry name" value="POLY(3-HYDROXYALKANOATE) POLYMERASE SUBUNIT PHAC"/>
    <property type="match status" value="1"/>
</dbReference>
<reference evidence="2 3" key="1">
    <citation type="submission" date="2015-09" db="EMBL/GenBank/DDBJ databases">
        <title>Draft genome sequence of Kouleothrix aurantiaca JCM 19913.</title>
        <authorList>
            <person name="Hemp J."/>
        </authorList>
    </citation>
    <scope>NUCLEOTIDE SEQUENCE [LARGE SCALE GENOMIC DNA]</scope>
    <source>
        <strain evidence="2 3">COM-B</strain>
    </source>
</reference>
<name>A0A0N8PRP3_9CHLR</name>
<dbReference type="InterPro" id="IPR000073">
    <property type="entry name" value="AB_hydrolase_1"/>
</dbReference>
<sequence>MMQSLQHELERMQDRFGAIYKLLLHADPQRVAQTPADEVYTEGKLRLLRYRPAVEHPAPVPLLIVPSLINRYYLLDLVPGRSLVEYLVGRGLDVFLIDWGTPGPEDRSTTFDQYITGSLRRATQRVRAISGQDRISMLGYSMGGTFTAIFATLYGRYVANLVQLAAPIDFHDDGIMSQWTRKDRFNVDLVVDTLGAMPAALMQASFRMLKPTYQIAQQIALADQFGDTEAAQDFLALQFWLDDNIPFLGEAYRTYIKECYQENHLVQGKLVVGGRRVDLSQIEAPLLTVVATRDMICPPQSSKVL</sequence>
<keyword evidence="3" id="KW-1185">Reference proteome</keyword>
<dbReference type="EMBL" id="LJCR01001367">
    <property type="protein sequence ID" value="KPV50485.1"/>
    <property type="molecule type" value="Genomic_DNA"/>
</dbReference>
<feature type="domain" description="AB hydrolase-1" evidence="1">
    <location>
        <begin position="81"/>
        <end position="302"/>
    </location>
</feature>
<protein>
    <recommendedName>
        <fullName evidence="1">AB hydrolase-1 domain-containing protein</fullName>
    </recommendedName>
</protein>
<gene>
    <name evidence="2" type="ORF">SE17_26680</name>
</gene>
<dbReference type="AlphaFoldDB" id="A0A0N8PRP3"/>
<accession>A0A0N8PRP3</accession>
<proteinExistence type="predicted"/>
<organism evidence="2 3">
    <name type="scientific">Kouleothrix aurantiaca</name>
    <dbReference type="NCBI Taxonomy" id="186479"/>
    <lineage>
        <taxon>Bacteria</taxon>
        <taxon>Bacillati</taxon>
        <taxon>Chloroflexota</taxon>
        <taxon>Chloroflexia</taxon>
        <taxon>Chloroflexales</taxon>
        <taxon>Roseiflexineae</taxon>
        <taxon>Roseiflexaceae</taxon>
        <taxon>Kouleothrix</taxon>
    </lineage>
</organism>
<dbReference type="SUPFAM" id="SSF53474">
    <property type="entry name" value="alpha/beta-Hydrolases"/>
    <property type="match status" value="1"/>
</dbReference>
<dbReference type="InterPro" id="IPR051321">
    <property type="entry name" value="PHA/PHB_synthase"/>
</dbReference>
<dbReference type="Pfam" id="PF00561">
    <property type="entry name" value="Abhydrolase_1"/>
    <property type="match status" value="1"/>
</dbReference>